<evidence type="ECO:0000256" key="2">
    <source>
        <dbReference type="SAM" id="MobiDB-lite"/>
    </source>
</evidence>
<dbReference type="InterPro" id="IPR036635">
    <property type="entry name" value="MurB_C_sf"/>
</dbReference>
<reference evidence="4" key="1">
    <citation type="journal article" date="2014" name="Front. Microbiol.">
        <title>High frequency of phylogenetically diverse reductive dehalogenase-homologous genes in deep subseafloor sedimentary metagenomes.</title>
        <authorList>
            <person name="Kawai M."/>
            <person name="Futagami T."/>
            <person name="Toyoda A."/>
            <person name="Takaki Y."/>
            <person name="Nishi S."/>
            <person name="Hori S."/>
            <person name="Arai W."/>
            <person name="Tsubouchi T."/>
            <person name="Morono Y."/>
            <person name="Uchiyama I."/>
            <person name="Ito T."/>
            <person name="Fujiyama A."/>
            <person name="Inagaki F."/>
            <person name="Takami H."/>
        </authorList>
    </citation>
    <scope>NUCLEOTIDE SEQUENCE</scope>
    <source>
        <strain evidence="4">Expedition CK06-06</strain>
    </source>
</reference>
<evidence type="ECO:0000313" key="4">
    <source>
        <dbReference type="EMBL" id="GAG50728.1"/>
    </source>
</evidence>
<dbReference type="AlphaFoldDB" id="X0YQL1"/>
<dbReference type="GO" id="GO:0008762">
    <property type="term" value="F:UDP-N-acetylmuramate dehydrogenase activity"/>
    <property type="evidence" value="ECO:0007669"/>
    <property type="project" value="InterPro"/>
</dbReference>
<dbReference type="GO" id="GO:0071555">
    <property type="term" value="P:cell wall organization"/>
    <property type="evidence" value="ECO:0007669"/>
    <property type="project" value="TreeGrafter"/>
</dbReference>
<dbReference type="Gene3D" id="3.90.78.10">
    <property type="entry name" value="UDP-N-acetylenolpyruvoylglucosamine reductase, C-terminal domain"/>
    <property type="match status" value="1"/>
</dbReference>
<dbReference type="PANTHER" id="PTHR21071">
    <property type="entry name" value="UDP-N-ACETYLENOLPYRUVOYLGLUCOSAMINE REDUCTASE"/>
    <property type="match status" value="1"/>
</dbReference>
<comment type="caution">
    <text evidence="4">The sequence shown here is derived from an EMBL/GenBank/DDBJ whole genome shotgun (WGS) entry which is preliminary data.</text>
</comment>
<feature type="region of interest" description="Disordered" evidence="2">
    <location>
        <begin position="1"/>
        <end position="33"/>
    </location>
</feature>
<dbReference type="GO" id="GO:0050660">
    <property type="term" value="F:flavin adenine dinucleotide binding"/>
    <property type="evidence" value="ECO:0007669"/>
    <property type="project" value="TreeGrafter"/>
</dbReference>
<dbReference type="SUPFAM" id="SSF56194">
    <property type="entry name" value="Uridine diphospho-N-Acetylenolpyruvylglucosamine reductase, MurB, C-terminal domain"/>
    <property type="match status" value="1"/>
</dbReference>
<gene>
    <name evidence="4" type="ORF">S01H1_75636</name>
</gene>
<name>X0YQL1_9ZZZZ</name>
<protein>
    <recommendedName>
        <fullName evidence="3">UDP-N-acetylenolpyruvoylglucosamine reductase C-terminal domain-containing protein</fullName>
    </recommendedName>
</protein>
<evidence type="ECO:0000256" key="1">
    <source>
        <dbReference type="ARBA" id="ARBA00001974"/>
    </source>
</evidence>
<accession>X0YQL1</accession>
<dbReference type="PANTHER" id="PTHR21071:SF4">
    <property type="entry name" value="UDP-N-ACETYLENOLPYRUVOYLGLUCOSAMINE REDUCTASE"/>
    <property type="match status" value="1"/>
</dbReference>
<dbReference type="Pfam" id="PF02873">
    <property type="entry name" value="MurB_C"/>
    <property type="match status" value="1"/>
</dbReference>
<dbReference type="GO" id="GO:0005829">
    <property type="term" value="C:cytosol"/>
    <property type="evidence" value="ECO:0007669"/>
    <property type="project" value="TreeGrafter"/>
</dbReference>
<feature type="domain" description="UDP-N-acetylenolpyruvoylglucosamine reductase C-terminal" evidence="3">
    <location>
        <begin position="1"/>
        <end position="98"/>
    </location>
</feature>
<comment type="cofactor">
    <cofactor evidence="1">
        <name>FAD</name>
        <dbReference type="ChEBI" id="CHEBI:57692"/>
    </cofactor>
</comment>
<evidence type="ECO:0000259" key="3">
    <source>
        <dbReference type="Pfam" id="PF02873"/>
    </source>
</evidence>
<dbReference type="EMBL" id="BARS01050698">
    <property type="protein sequence ID" value="GAG50728.1"/>
    <property type="molecule type" value="Genomic_DNA"/>
</dbReference>
<dbReference type="InterPro" id="IPR011601">
    <property type="entry name" value="MurB_C"/>
</dbReference>
<proteinExistence type="inferred from homology"/>
<organism evidence="4">
    <name type="scientific">marine sediment metagenome</name>
    <dbReference type="NCBI Taxonomy" id="412755"/>
    <lineage>
        <taxon>unclassified sequences</taxon>
        <taxon>metagenomes</taxon>
        <taxon>ecological metagenomes</taxon>
    </lineage>
</organism>
<dbReference type="HAMAP" id="MF_00037">
    <property type="entry name" value="MurB"/>
    <property type="match status" value="1"/>
</dbReference>
<feature type="non-terminal residue" evidence="4">
    <location>
        <position position="1"/>
    </location>
</feature>
<sequence length="102" mass="11205">VRQKSNHVLRRRRRRVPPGRSAGSVFKNPSGGPAHRLIREAGCAGLEQGGAVVSRAHTNFILNHNGASAADIRFLLETVKKRVRETSGIELEPEIRLVGEFS</sequence>
<feature type="compositionally biased region" description="Basic residues" evidence="2">
    <location>
        <begin position="1"/>
        <end position="17"/>
    </location>
</feature>
<dbReference type="InterPro" id="IPR003170">
    <property type="entry name" value="MurB"/>
</dbReference>